<evidence type="ECO:0000313" key="2">
    <source>
        <dbReference type="Proteomes" id="UP000324897"/>
    </source>
</evidence>
<dbReference type="Gramene" id="TVT99256">
    <property type="protein sequence ID" value="TVT99256"/>
    <property type="gene ID" value="EJB05_55383"/>
</dbReference>
<keyword evidence="2" id="KW-1185">Reference proteome</keyword>
<protein>
    <submittedName>
        <fullName evidence="1">Uncharacterized protein</fullName>
    </submittedName>
</protein>
<dbReference type="Proteomes" id="UP000324897">
    <property type="component" value="Unassembled WGS sequence"/>
</dbReference>
<sequence>MALWNALAPAATVAQLVGADAAGLVSAILQAERGAVYGFVMAGRQAEQFREVQGEIDSYLLIFPMVSHIDVSEAVIQLTVILNVVQ</sequence>
<gene>
    <name evidence="1" type="ORF">EJB05_55383</name>
</gene>
<accession>A0A5J9SJY0</accession>
<proteinExistence type="predicted"/>
<dbReference type="PANTHER" id="PTHR46604:SF1">
    <property type="entry name" value="OS11G0665800 PROTEIN"/>
    <property type="match status" value="1"/>
</dbReference>
<dbReference type="EMBL" id="RWGY01000738">
    <property type="protein sequence ID" value="TVT99256.1"/>
    <property type="molecule type" value="Genomic_DNA"/>
</dbReference>
<dbReference type="OrthoDB" id="665077at2759"/>
<comment type="caution">
    <text evidence="1">The sequence shown here is derived from an EMBL/GenBank/DDBJ whole genome shotgun (WGS) entry which is preliminary data.</text>
</comment>
<feature type="non-terminal residue" evidence="1">
    <location>
        <position position="86"/>
    </location>
</feature>
<dbReference type="AlphaFoldDB" id="A0A5J9SJY0"/>
<dbReference type="PANTHER" id="PTHR46604">
    <property type="entry name" value="PROTEIN MID1-COMPLEMENTING ACTIVITY 1"/>
    <property type="match status" value="1"/>
</dbReference>
<organism evidence="1 2">
    <name type="scientific">Eragrostis curvula</name>
    <name type="common">weeping love grass</name>
    <dbReference type="NCBI Taxonomy" id="38414"/>
    <lineage>
        <taxon>Eukaryota</taxon>
        <taxon>Viridiplantae</taxon>
        <taxon>Streptophyta</taxon>
        <taxon>Embryophyta</taxon>
        <taxon>Tracheophyta</taxon>
        <taxon>Spermatophyta</taxon>
        <taxon>Magnoliopsida</taxon>
        <taxon>Liliopsida</taxon>
        <taxon>Poales</taxon>
        <taxon>Poaceae</taxon>
        <taxon>PACMAD clade</taxon>
        <taxon>Chloridoideae</taxon>
        <taxon>Eragrostideae</taxon>
        <taxon>Eragrostidinae</taxon>
        <taxon>Eragrostis</taxon>
    </lineage>
</organism>
<reference evidence="1 2" key="1">
    <citation type="journal article" date="2019" name="Sci. Rep.">
        <title>A high-quality genome of Eragrostis curvula grass provides insights into Poaceae evolution and supports new strategies to enhance forage quality.</title>
        <authorList>
            <person name="Carballo J."/>
            <person name="Santos B.A.C.M."/>
            <person name="Zappacosta D."/>
            <person name="Garbus I."/>
            <person name="Selva J.P."/>
            <person name="Gallo C.A."/>
            <person name="Diaz A."/>
            <person name="Albertini E."/>
            <person name="Caccamo M."/>
            <person name="Echenique V."/>
        </authorList>
    </citation>
    <scope>NUCLEOTIDE SEQUENCE [LARGE SCALE GENOMIC DNA]</scope>
    <source>
        <strain evidence="2">cv. Victoria</strain>
        <tissue evidence="1">Leaf</tissue>
    </source>
</reference>
<name>A0A5J9SJY0_9POAL</name>
<evidence type="ECO:0000313" key="1">
    <source>
        <dbReference type="EMBL" id="TVT99256.1"/>
    </source>
</evidence>
<feature type="non-terminal residue" evidence="1">
    <location>
        <position position="1"/>
    </location>
</feature>